<proteinExistence type="predicted"/>
<sequence>MMFKRYRYFIFCLLIFFSCSKEENNSTAEEGIDKPQVDTNVTNEDIEGAWYVHAGEYMGDIIQVAPRFAACGYDYLVFEEKGVYKEVLYNNNDCISEKEFANWVLKDGLITISNAQGEKEELPVIEFQPSELVVNFKFDIDNDGSEDSLKAYLRPYDPVSNNHIANSFVRLSEETGLLKFNWKEETDIESFNAYEVYRSQDGECSKEGAILLAEIKDSGTTTFVDYDPPATQNNLCYFLRVYTKEGMVGESELVNVNPKELTMDGAFYLNSANLEGENVLLNWSEYNNPYFSHYEIVYANSDGSNLLFHEEDSIISIDAYTETSFLDTDPPYIENPFFAIYAYNIFGASVVSNYEQITFRRKELTGPIWLSHIEIDVYEASVYLHGVSSIPDWSDYGVNAVLRIDYNEGLLKSTTSDEVYVAGEFPFRKPFNFPEGKELVTNGQSNLHFLHPITLTENFSFGSFYLYEEFGLSGIIDYTYTDNGFLVIINASDIFVFQRMGEELILLDKQIHYENHQGDNLERLLQVNENEIIIGHKNEPNSMLFKVDENGLLQNKRVISIPLSSNYSAKYKNASFYSESNNSLINYGDRTLYSTLTFQDEAQMPDELFALGLGQNSNYIFASTNDPDWYGSDIKTQFLKREVLMFDIETGQVTAIKTKGYPIWVFENNSGEIFSISIPENQIITEFDVFVEKIEMP</sequence>
<evidence type="ECO:0000259" key="1">
    <source>
        <dbReference type="Pfam" id="PF13648"/>
    </source>
</evidence>
<dbReference type="STRING" id="228959.SAMN05421797_10630"/>
<organism evidence="2 3">
    <name type="scientific">Maribacter ulvicola</name>
    <dbReference type="NCBI Taxonomy" id="228959"/>
    <lineage>
        <taxon>Bacteria</taxon>
        <taxon>Pseudomonadati</taxon>
        <taxon>Bacteroidota</taxon>
        <taxon>Flavobacteriia</taxon>
        <taxon>Flavobacteriales</taxon>
        <taxon>Flavobacteriaceae</taxon>
        <taxon>Maribacter</taxon>
    </lineage>
</organism>
<dbReference type="PROSITE" id="PS51257">
    <property type="entry name" value="PROKAR_LIPOPROTEIN"/>
    <property type="match status" value="1"/>
</dbReference>
<dbReference type="EMBL" id="FTMA01000006">
    <property type="protein sequence ID" value="SIR08301.1"/>
    <property type="molecule type" value="Genomic_DNA"/>
</dbReference>
<feature type="domain" description="Lipocalin-like" evidence="1">
    <location>
        <begin position="46"/>
        <end position="134"/>
    </location>
</feature>
<dbReference type="Proteomes" id="UP000186953">
    <property type="component" value="Unassembled WGS sequence"/>
</dbReference>
<dbReference type="InterPro" id="IPR024311">
    <property type="entry name" value="Lipocalin-like"/>
</dbReference>
<evidence type="ECO:0000313" key="3">
    <source>
        <dbReference type="Proteomes" id="UP000186953"/>
    </source>
</evidence>
<dbReference type="Pfam" id="PF13648">
    <property type="entry name" value="Lipocalin_4"/>
    <property type="match status" value="1"/>
</dbReference>
<name>A0A1N6Y1C1_9FLAO</name>
<keyword evidence="3" id="KW-1185">Reference proteome</keyword>
<protein>
    <submittedName>
        <fullName evidence="2">Lipocalin-like domain-containing protein</fullName>
    </submittedName>
</protein>
<evidence type="ECO:0000313" key="2">
    <source>
        <dbReference type="EMBL" id="SIR08301.1"/>
    </source>
</evidence>
<gene>
    <name evidence="2" type="ORF">SAMN05421797_10630</name>
</gene>
<accession>A0A1N6Y1C1</accession>
<reference evidence="3" key="1">
    <citation type="submission" date="2017-01" db="EMBL/GenBank/DDBJ databases">
        <authorList>
            <person name="Varghese N."/>
            <person name="Submissions S."/>
        </authorList>
    </citation>
    <scope>NUCLEOTIDE SEQUENCE [LARGE SCALE GENOMIC DNA]</scope>
    <source>
        <strain evidence="3">DSM 15366</strain>
    </source>
</reference>
<dbReference type="AlphaFoldDB" id="A0A1N6Y1C1"/>